<organism evidence="2 3">
    <name type="scientific">Oenococcus sicerae</name>
    <dbReference type="NCBI Taxonomy" id="2203724"/>
    <lineage>
        <taxon>Bacteria</taxon>
        <taxon>Bacillati</taxon>
        <taxon>Bacillota</taxon>
        <taxon>Bacilli</taxon>
        <taxon>Lactobacillales</taxon>
        <taxon>Lactobacillaceae</taxon>
        <taxon>Oenococcus</taxon>
    </lineage>
</organism>
<dbReference type="PROSITE" id="PS50943">
    <property type="entry name" value="HTH_CROC1"/>
    <property type="match status" value="1"/>
</dbReference>
<dbReference type="InterPro" id="IPR001387">
    <property type="entry name" value="Cro/C1-type_HTH"/>
</dbReference>
<gene>
    <name evidence="2" type="ORF">EVC35_02855</name>
</gene>
<evidence type="ECO:0000259" key="1">
    <source>
        <dbReference type="PROSITE" id="PS50943"/>
    </source>
</evidence>
<evidence type="ECO:0000313" key="3">
    <source>
        <dbReference type="Proteomes" id="UP001167919"/>
    </source>
</evidence>
<dbReference type="Gene3D" id="1.10.260.40">
    <property type="entry name" value="lambda repressor-like DNA-binding domains"/>
    <property type="match status" value="1"/>
</dbReference>
<dbReference type="EMBL" id="SDWY01000001">
    <property type="protein sequence ID" value="MDN6899947.1"/>
    <property type="molecule type" value="Genomic_DNA"/>
</dbReference>
<dbReference type="AlphaFoldDB" id="A0AAJ1VQA0"/>
<reference evidence="2" key="1">
    <citation type="submission" date="2019-01" db="EMBL/GenBank/DDBJ databases">
        <title>Oenococcus sicerae UCMA17102.</title>
        <authorList>
            <person name="Cousin F.J."/>
            <person name="Le Guellec R."/>
            <person name="Cretenet M."/>
        </authorList>
    </citation>
    <scope>NUCLEOTIDE SEQUENCE</scope>
    <source>
        <strain evidence="2">UCMA17102</strain>
    </source>
</reference>
<evidence type="ECO:0000313" key="2">
    <source>
        <dbReference type="EMBL" id="MDN6899947.1"/>
    </source>
</evidence>
<dbReference type="InterPro" id="IPR010982">
    <property type="entry name" value="Lambda_DNA-bd_dom_sf"/>
</dbReference>
<dbReference type="SUPFAM" id="SSF47413">
    <property type="entry name" value="lambda repressor-like DNA-binding domains"/>
    <property type="match status" value="1"/>
</dbReference>
<dbReference type="Proteomes" id="UP001167919">
    <property type="component" value="Unassembled WGS sequence"/>
</dbReference>
<accession>A0AAJ1VQA0</accession>
<feature type="domain" description="HTH cro/C1-type" evidence="1">
    <location>
        <begin position="27"/>
        <end position="90"/>
    </location>
</feature>
<protein>
    <submittedName>
        <fullName evidence="2">XRE family transcriptional regulator</fullName>
    </submittedName>
</protein>
<name>A0AAJ1VQA0_9LACO</name>
<proteinExistence type="predicted"/>
<dbReference type="SMART" id="SM00530">
    <property type="entry name" value="HTH_XRE"/>
    <property type="match status" value="1"/>
</dbReference>
<dbReference type="CDD" id="cd00093">
    <property type="entry name" value="HTH_XRE"/>
    <property type="match status" value="1"/>
</dbReference>
<sequence length="366" mass="42689">MCAIGKAHNKNTHKMIKPDKKFLAAHLKQLRENKHLSQEALGKIATDNEGFNVPNVRRTVSDWENPDKGFPSADKIARICVFFQITPTELLFEKDSDMWELVLSNRDLSIKKLSETVNKFFEKFGFYDVLHKIDDVELSHKIFPKLSKRNLEDILYVLIFDGELSSLRKEKTNYPKISNQEFLLPMMTAESGLFKNNTFISMLVLSGDYFSHHPKELQSLKEKFSNGIDLEIAEMKCYFDLTKNEFLERGIDISEQILVDLYSENFFLTTANQEIILEDIRNLLNFKTNYSNFSNEALKTQQSFSNDLEQTIKLFLKNKVEKSNMNQFEKIIISDELNNLLERFYKDTGASYIEDSEDNGHWSYRS</sequence>
<comment type="caution">
    <text evidence="2">The sequence shown here is derived from an EMBL/GenBank/DDBJ whole genome shotgun (WGS) entry which is preliminary data.</text>
</comment>
<dbReference type="RefSeq" id="WP_301711010.1">
    <property type="nucleotide sequence ID" value="NZ_SDWY01000001.1"/>
</dbReference>
<dbReference type="GO" id="GO:0003677">
    <property type="term" value="F:DNA binding"/>
    <property type="evidence" value="ECO:0007669"/>
    <property type="project" value="InterPro"/>
</dbReference>